<dbReference type="GO" id="GO:0005634">
    <property type="term" value="C:nucleus"/>
    <property type="evidence" value="ECO:0007669"/>
    <property type="project" value="UniProtKB-SubCell"/>
</dbReference>
<evidence type="ECO:0000256" key="8">
    <source>
        <dbReference type="ARBA" id="ARBA00023043"/>
    </source>
</evidence>
<dbReference type="FunFam" id="1.25.40.20:FF:000106">
    <property type="entry name" value="Ankyrin repeat domain-containing protein 2"/>
    <property type="match status" value="1"/>
</dbReference>
<dbReference type="PROSITE" id="PS50297">
    <property type="entry name" value="ANK_REP_REGION"/>
    <property type="match status" value="2"/>
</dbReference>
<dbReference type="PANTHER" id="PTHR24203:SF68">
    <property type="entry name" value="REPEAT DOMAIN PROTEIN 2, PUTATIVE, EXPRESSED-RELATED"/>
    <property type="match status" value="1"/>
</dbReference>
<sequence length="366" mass="39513">LVHRQEQHHRLLPSIPAAVDMAAQEEKTADVKTEEPSPAAEQQQPQPQPAAAGATRRAGPSAPANPFDFSTMMNLLNDPSIKEMAEQIAKDPAFTEMAEQLQKTVVPPRQAPEAVALDPQKYVATMQQLMQNPQFVAMAERLGSALMQDPAMATMLGGLNNPAHKEQIESRIARMKEDPTLKPILDEIETGGPAAMMKYWNDPEALQKFGRAMGVGPSSEAAAGVEHAEGEEEAGEEGEYEEESIIHHTASVGDVEGLKKALEEGVDKDEEDSEGRRGLHFACGYGELKCAQVLLEAGAAVDAVDKNKNTALHYAAGYGRKDCVALLLENGAAVTLQNLDGKTPIDVAKLNNQEDVLKLLEKHAFV</sequence>
<feature type="non-terminal residue" evidence="16">
    <location>
        <position position="1"/>
    </location>
</feature>
<dbReference type="InterPro" id="IPR036770">
    <property type="entry name" value="Ankyrin_rpt-contain_sf"/>
</dbReference>
<dbReference type="OrthoDB" id="341259at2759"/>
<evidence type="ECO:0000256" key="12">
    <source>
        <dbReference type="ARBA" id="ARBA00060453"/>
    </source>
</evidence>
<dbReference type="AlphaFoldDB" id="A0A1E5W0U8"/>
<evidence type="ECO:0000256" key="10">
    <source>
        <dbReference type="ARBA" id="ARBA00023136"/>
    </source>
</evidence>
<evidence type="ECO:0000256" key="3">
    <source>
        <dbReference type="ARBA" id="ARBA00022490"/>
    </source>
</evidence>
<keyword evidence="5" id="KW-0934">Plastid</keyword>
<dbReference type="GO" id="GO:0009707">
    <property type="term" value="C:chloroplast outer membrane"/>
    <property type="evidence" value="ECO:0007669"/>
    <property type="project" value="UniProtKB-SubCell"/>
</dbReference>
<feature type="compositionally biased region" description="Low complexity" evidence="14">
    <location>
        <begin position="36"/>
        <end position="64"/>
    </location>
</feature>
<feature type="repeat" description="ANK" evidence="13">
    <location>
        <begin position="307"/>
        <end position="339"/>
    </location>
</feature>
<evidence type="ECO:0000259" key="15">
    <source>
        <dbReference type="Pfam" id="PF17830"/>
    </source>
</evidence>
<evidence type="ECO:0000256" key="6">
    <source>
        <dbReference type="ARBA" id="ARBA00022737"/>
    </source>
</evidence>
<evidence type="ECO:0000256" key="13">
    <source>
        <dbReference type="PROSITE-ProRule" id="PRU00023"/>
    </source>
</evidence>
<evidence type="ECO:0000256" key="5">
    <source>
        <dbReference type="ARBA" id="ARBA00022640"/>
    </source>
</evidence>
<keyword evidence="8 13" id="KW-0040">ANK repeat</keyword>
<evidence type="ECO:0000256" key="14">
    <source>
        <dbReference type="SAM" id="MobiDB-lite"/>
    </source>
</evidence>
<dbReference type="Proteomes" id="UP000095767">
    <property type="component" value="Unassembled WGS sequence"/>
</dbReference>
<proteinExistence type="predicted"/>
<reference evidence="16 17" key="1">
    <citation type="submission" date="2016-09" db="EMBL/GenBank/DDBJ databases">
        <title>The draft genome of Dichanthelium oligosanthes: A C3 panicoid grass species.</title>
        <authorList>
            <person name="Studer A.J."/>
            <person name="Schnable J.C."/>
            <person name="Brutnell T.P."/>
        </authorList>
    </citation>
    <scope>NUCLEOTIDE SEQUENCE [LARGE SCALE GENOMIC DNA]</scope>
    <source>
        <strain evidence="17">cv. Kellogg 1175</strain>
        <tissue evidence="16">Leaf</tissue>
    </source>
</reference>
<dbReference type="STRING" id="888268.A0A1E5W0U8"/>
<dbReference type="Pfam" id="PF17830">
    <property type="entry name" value="STI1-HOP_DP"/>
    <property type="match status" value="1"/>
</dbReference>
<dbReference type="GO" id="GO:0008289">
    <property type="term" value="F:lipid binding"/>
    <property type="evidence" value="ECO:0007669"/>
    <property type="project" value="UniProtKB-KW"/>
</dbReference>
<gene>
    <name evidence="16" type="ORF">BAE44_0007950</name>
</gene>
<dbReference type="PROSITE" id="PS50088">
    <property type="entry name" value="ANK_REPEAT"/>
    <property type="match status" value="2"/>
</dbReference>
<evidence type="ECO:0000256" key="1">
    <source>
        <dbReference type="ARBA" id="ARBA00004123"/>
    </source>
</evidence>
<evidence type="ECO:0000256" key="4">
    <source>
        <dbReference type="ARBA" id="ARBA00022528"/>
    </source>
</evidence>
<dbReference type="InterPro" id="IPR002110">
    <property type="entry name" value="Ankyrin_rpt"/>
</dbReference>
<feature type="compositionally biased region" description="Basic and acidic residues" evidence="14">
    <location>
        <begin position="24"/>
        <end position="35"/>
    </location>
</feature>
<keyword evidence="6" id="KW-0677">Repeat</keyword>
<dbReference type="FunFam" id="1.25.40.20:FF:000049">
    <property type="entry name" value="Ankyrin repeat domain-containing protein 2"/>
    <property type="match status" value="1"/>
</dbReference>
<feature type="region of interest" description="Disordered" evidence="14">
    <location>
        <begin position="217"/>
        <end position="240"/>
    </location>
</feature>
<protein>
    <submittedName>
        <fullName evidence="16">Ankyrin repeat domain-containing protein 2A</fullName>
    </submittedName>
</protein>
<accession>A0A1E5W0U8</accession>
<dbReference type="PANTHER" id="PTHR24203">
    <property type="entry name" value="ANKYRIN REPEAT FAMILY PROTEIN"/>
    <property type="match status" value="1"/>
</dbReference>
<keyword evidence="17" id="KW-1185">Reference proteome</keyword>
<dbReference type="EMBL" id="LWDX02024305">
    <property type="protein sequence ID" value="OEL31027.1"/>
    <property type="molecule type" value="Genomic_DNA"/>
</dbReference>
<dbReference type="SUPFAM" id="SSF48403">
    <property type="entry name" value="Ankyrin repeat"/>
    <property type="match status" value="1"/>
</dbReference>
<comment type="subcellular location">
    <subcellularLocation>
        <location evidence="2">Cytoplasm</location>
    </subcellularLocation>
    <subcellularLocation>
        <location evidence="1">Nucleus</location>
    </subcellularLocation>
    <subcellularLocation>
        <location evidence="12">Plastid</location>
        <location evidence="12">Chloroplast outer membrane</location>
        <topology evidence="12">Peripheral membrane protein</topology>
        <orientation evidence="12">Cytoplasmic side</orientation>
    </subcellularLocation>
</comment>
<dbReference type="SMART" id="SM00248">
    <property type="entry name" value="ANK"/>
    <property type="match status" value="4"/>
</dbReference>
<dbReference type="Pfam" id="PF12796">
    <property type="entry name" value="Ank_2"/>
    <property type="match status" value="1"/>
</dbReference>
<keyword evidence="7" id="KW-1002">Plastid outer membrane</keyword>
<evidence type="ECO:0000256" key="11">
    <source>
        <dbReference type="ARBA" id="ARBA00023242"/>
    </source>
</evidence>
<organism evidence="16 17">
    <name type="scientific">Dichanthelium oligosanthes</name>
    <dbReference type="NCBI Taxonomy" id="888268"/>
    <lineage>
        <taxon>Eukaryota</taxon>
        <taxon>Viridiplantae</taxon>
        <taxon>Streptophyta</taxon>
        <taxon>Embryophyta</taxon>
        <taxon>Tracheophyta</taxon>
        <taxon>Spermatophyta</taxon>
        <taxon>Magnoliopsida</taxon>
        <taxon>Liliopsida</taxon>
        <taxon>Poales</taxon>
        <taxon>Poaceae</taxon>
        <taxon>PACMAD clade</taxon>
        <taxon>Panicoideae</taxon>
        <taxon>Panicodae</taxon>
        <taxon>Paniceae</taxon>
        <taxon>Dichantheliinae</taxon>
        <taxon>Dichanthelium</taxon>
    </lineage>
</organism>
<evidence type="ECO:0000313" key="17">
    <source>
        <dbReference type="Proteomes" id="UP000095767"/>
    </source>
</evidence>
<feature type="domain" description="STI1/HOP DP" evidence="15">
    <location>
        <begin position="162"/>
        <end position="214"/>
    </location>
</feature>
<keyword evidence="11" id="KW-0539">Nucleus</keyword>
<keyword evidence="10" id="KW-0472">Membrane</keyword>
<evidence type="ECO:0000313" key="16">
    <source>
        <dbReference type="EMBL" id="OEL31027.1"/>
    </source>
</evidence>
<dbReference type="InterPro" id="IPR041243">
    <property type="entry name" value="STI1/HOP_DP"/>
</dbReference>
<name>A0A1E5W0U8_9POAL</name>
<dbReference type="Gene3D" id="1.25.40.20">
    <property type="entry name" value="Ankyrin repeat-containing domain"/>
    <property type="match status" value="2"/>
</dbReference>
<keyword evidence="3" id="KW-0963">Cytoplasm</keyword>
<feature type="repeat" description="ANK" evidence="13">
    <location>
        <begin position="274"/>
        <end position="306"/>
    </location>
</feature>
<keyword evidence="4" id="KW-0150">Chloroplast</keyword>
<evidence type="ECO:0000256" key="9">
    <source>
        <dbReference type="ARBA" id="ARBA00023121"/>
    </source>
</evidence>
<evidence type="ECO:0000256" key="7">
    <source>
        <dbReference type="ARBA" id="ARBA00022805"/>
    </source>
</evidence>
<keyword evidence="9" id="KW-0446">Lipid-binding</keyword>
<feature type="compositionally biased region" description="Acidic residues" evidence="14">
    <location>
        <begin position="229"/>
        <end position="240"/>
    </location>
</feature>
<comment type="caution">
    <text evidence="16">The sequence shown here is derived from an EMBL/GenBank/DDBJ whole genome shotgun (WGS) entry which is preliminary data.</text>
</comment>
<feature type="region of interest" description="Disordered" evidence="14">
    <location>
        <begin position="1"/>
        <end position="68"/>
    </location>
</feature>
<evidence type="ECO:0000256" key="2">
    <source>
        <dbReference type="ARBA" id="ARBA00004496"/>
    </source>
</evidence>